<feature type="transmembrane region" description="Helical" evidence="17">
    <location>
        <begin position="656"/>
        <end position="674"/>
    </location>
</feature>
<feature type="domain" description="FeoB-type G" evidence="18">
    <location>
        <begin position="4"/>
        <end position="166"/>
    </location>
</feature>
<dbReference type="Pfam" id="PF02421">
    <property type="entry name" value="FeoB_N"/>
    <property type="match status" value="1"/>
</dbReference>
<evidence type="ECO:0000256" key="4">
    <source>
        <dbReference type="ARBA" id="ARBA00022475"/>
    </source>
</evidence>
<dbReference type="Pfam" id="PF07670">
    <property type="entry name" value="Gate"/>
    <property type="match status" value="2"/>
</dbReference>
<dbReference type="InterPro" id="IPR030389">
    <property type="entry name" value="G_FEOB_dom"/>
</dbReference>
<keyword evidence="8 15" id="KW-0547">Nucleotide-binding</keyword>
<dbReference type="Pfam" id="PF17910">
    <property type="entry name" value="FeoB_Cyto"/>
    <property type="match status" value="1"/>
</dbReference>
<keyword evidence="16" id="KW-0479">Metal-binding</keyword>
<evidence type="ECO:0000256" key="11">
    <source>
        <dbReference type="ARBA" id="ARBA00023065"/>
    </source>
</evidence>
<feature type="transmembrane region" description="Helical" evidence="17">
    <location>
        <begin position="288"/>
        <end position="309"/>
    </location>
</feature>
<keyword evidence="12 15" id="KW-0342">GTP-binding</keyword>
<evidence type="ECO:0000256" key="15">
    <source>
        <dbReference type="PIRSR" id="PIRSR603373-1"/>
    </source>
</evidence>
<dbReference type="SUPFAM" id="SSF52540">
    <property type="entry name" value="P-loop containing nucleoside triphosphate hydrolases"/>
    <property type="match status" value="1"/>
</dbReference>
<feature type="binding site" evidence="16">
    <location>
        <position position="25"/>
    </location>
    <ligand>
        <name>Mg(2+)</name>
        <dbReference type="ChEBI" id="CHEBI:18420"/>
        <label>2</label>
    </ligand>
</feature>
<comment type="subcellular location">
    <subcellularLocation>
        <location evidence="2">Cell inner membrane</location>
        <topology evidence="2">Multi-pass membrane protein</topology>
    </subcellularLocation>
    <subcellularLocation>
        <location evidence="17">Cell membrane</location>
        <topology evidence="17">Multi-pass membrane protein</topology>
    </subcellularLocation>
</comment>
<reference evidence="19 20" key="1">
    <citation type="submission" date="2018-08" db="EMBL/GenBank/DDBJ databases">
        <title>A genome reference for cultivated species of the human gut microbiota.</title>
        <authorList>
            <person name="Zou Y."/>
            <person name="Xue W."/>
            <person name="Luo G."/>
        </authorList>
    </citation>
    <scope>NUCLEOTIDE SEQUENCE [LARGE SCALE GENOMIC DNA]</scope>
    <source>
        <strain evidence="19 20">TM09-12</strain>
    </source>
</reference>
<keyword evidence="13 17" id="KW-0472">Membrane</keyword>
<dbReference type="InterPro" id="IPR005225">
    <property type="entry name" value="Small_GTP-bd"/>
</dbReference>
<comment type="function">
    <text evidence="1 17">Probable transporter of a GTP-driven Fe(2+) uptake system.</text>
</comment>
<dbReference type="RefSeq" id="WP_117633631.1">
    <property type="nucleotide sequence ID" value="NZ_QSON01000005.1"/>
</dbReference>
<evidence type="ECO:0000256" key="10">
    <source>
        <dbReference type="ARBA" id="ARBA00023004"/>
    </source>
</evidence>
<dbReference type="Pfam" id="PF07664">
    <property type="entry name" value="FeoB_C"/>
    <property type="match status" value="1"/>
</dbReference>
<comment type="similarity">
    <text evidence="17">Belongs to the TRAFAC class TrmE-Era-EngA-EngB-Septin-like GTPase superfamily. FeoB GTPase (TC 9.A.8) family.</text>
</comment>
<evidence type="ECO:0000256" key="9">
    <source>
        <dbReference type="ARBA" id="ARBA00022989"/>
    </source>
</evidence>
<dbReference type="InterPro" id="IPR003373">
    <property type="entry name" value="Fe2_transport_prot-B"/>
</dbReference>
<dbReference type="InterPro" id="IPR041069">
    <property type="entry name" value="FeoB_Cyto"/>
</dbReference>
<dbReference type="PANTHER" id="PTHR43185">
    <property type="entry name" value="FERROUS IRON TRANSPORT PROTEIN B"/>
    <property type="match status" value="1"/>
</dbReference>
<dbReference type="CDD" id="cd01879">
    <property type="entry name" value="FeoB"/>
    <property type="match status" value="1"/>
</dbReference>
<feature type="binding site" evidence="15">
    <location>
        <begin position="117"/>
        <end position="120"/>
    </location>
    <ligand>
        <name>GTP</name>
        <dbReference type="ChEBI" id="CHEBI:37565"/>
        <label>1</label>
    </ligand>
</feature>
<evidence type="ECO:0000313" key="19">
    <source>
        <dbReference type="EMBL" id="RGJ04895.1"/>
    </source>
</evidence>
<feature type="transmembrane region" description="Helical" evidence="17">
    <location>
        <begin position="557"/>
        <end position="578"/>
    </location>
</feature>
<dbReference type="PROSITE" id="PS51711">
    <property type="entry name" value="G_FEOB"/>
    <property type="match status" value="1"/>
</dbReference>
<feature type="binding site" evidence="16">
    <location>
        <position position="22"/>
    </location>
    <ligand>
        <name>Mg(2+)</name>
        <dbReference type="ChEBI" id="CHEBI:18420"/>
        <label>1</label>
    </ligand>
</feature>
<evidence type="ECO:0000256" key="3">
    <source>
        <dbReference type="ARBA" id="ARBA00022448"/>
    </source>
</evidence>
<organism evidence="19 20">
    <name type="scientific">Hungatella hathewayi</name>
    <dbReference type="NCBI Taxonomy" id="154046"/>
    <lineage>
        <taxon>Bacteria</taxon>
        <taxon>Bacillati</taxon>
        <taxon>Bacillota</taxon>
        <taxon>Clostridia</taxon>
        <taxon>Lachnospirales</taxon>
        <taxon>Lachnospiraceae</taxon>
        <taxon>Hungatella</taxon>
    </lineage>
</organism>
<evidence type="ECO:0000313" key="20">
    <source>
        <dbReference type="Proteomes" id="UP000263014"/>
    </source>
</evidence>
<feature type="transmembrane region" description="Helical" evidence="17">
    <location>
        <begin position="458"/>
        <end position="478"/>
    </location>
</feature>
<evidence type="ECO:0000256" key="2">
    <source>
        <dbReference type="ARBA" id="ARBA00004429"/>
    </source>
</evidence>
<dbReference type="InterPro" id="IPR011640">
    <property type="entry name" value="Fe2_transport_prot_B_C"/>
</dbReference>
<evidence type="ECO:0000256" key="6">
    <source>
        <dbReference type="ARBA" id="ARBA00022519"/>
    </source>
</evidence>
<dbReference type="Gene3D" id="3.40.50.300">
    <property type="entry name" value="P-loop containing nucleotide triphosphate hydrolases"/>
    <property type="match status" value="1"/>
</dbReference>
<evidence type="ECO:0000256" key="12">
    <source>
        <dbReference type="ARBA" id="ARBA00023134"/>
    </source>
</evidence>
<dbReference type="EMBL" id="QSON01000005">
    <property type="protein sequence ID" value="RGJ04895.1"/>
    <property type="molecule type" value="Genomic_DNA"/>
</dbReference>
<dbReference type="GO" id="GO:0046872">
    <property type="term" value="F:metal ion binding"/>
    <property type="evidence" value="ECO:0007669"/>
    <property type="project" value="UniProtKB-KW"/>
</dbReference>
<name>A0A374P9Y4_9FIRM</name>
<evidence type="ECO:0000256" key="17">
    <source>
        <dbReference type="RuleBase" id="RU362098"/>
    </source>
</evidence>
<evidence type="ECO:0000256" key="7">
    <source>
        <dbReference type="ARBA" id="ARBA00022692"/>
    </source>
</evidence>
<evidence type="ECO:0000256" key="8">
    <source>
        <dbReference type="ARBA" id="ARBA00022741"/>
    </source>
</evidence>
<feature type="binding site" evidence="15">
    <location>
        <begin position="36"/>
        <end position="40"/>
    </location>
    <ligand>
        <name>GTP</name>
        <dbReference type="ChEBI" id="CHEBI:37565"/>
        <label>1</label>
    </ligand>
</feature>
<feature type="binding site" evidence="15">
    <location>
        <begin position="57"/>
        <end position="60"/>
    </location>
    <ligand>
        <name>GTP</name>
        <dbReference type="ChEBI" id="CHEBI:37565"/>
        <label>1</label>
    </ligand>
</feature>
<dbReference type="GO" id="GO:0005525">
    <property type="term" value="F:GTP binding"/>
    <property type="evidence" value="ECO:0007669"/>
    <property type="project" value="UniProtKB-KW"/>
</dbReference>
<dbReference type="InterPro" id="IPR006073">
    <property type="entry name" value="GTP-bd"/>
</dbReference>
<keyword evidence="4" id="KW-1003">Cell membrane</keyword>
<evidence type="ECO:0000256" key="13">
    <source>
        <dbReference type="ARBA" id="ARBA00023136"/>
    </source>
</evidence>
<protein>
    <recommendedName>
        <fullName evidence="14 17">Ferrous iron transport protein B</fullName>
    </recommendedName>
</protein>
<keyword evidence="10 17" id="KW-0408">Iron</keyword>
<dbReference type="NCBIfam" id="TIGR00437">
    <property type="entry name" value="feoB"/>
    <property type="match status" value="1"/>
</dbReference>
<keyword evidence="5 17" id="KW-0410">Iron transport</keyword>
<dbReference type="InterPro" id="IPR050860">
    <property type="entry name" value="FeoB_GTPase"/>
</dbReference>
<dbReference type="PANTHER" id="PTHR43185:SF1">
    <property type="entry name" value="FE(2+) TRANSPORTER FEOB"/>
    <property type="match status" value="1"/>
</dbReference>
<keyword evidence="6" id="KW-0997">Cell inner membrane</keyword>
<proteinExistence type="inferred from homology"/>
<comment type="caution">
    <text evidence="19">The sequence shown here is derived from an EMBL/GenBank/DDBJ whole genome shotgun (WGS) entry which is preliminary data.</text>
</comment>
<dbReference type="GO" id="GO:0015093">
    <property type="term" value="F:ferrous iron transmembrane transporter activity"/>
    <property type="evidence" value="ECO:0007669"/>
    <property type="project" value="UniProtKB-UniRule"/>
</dbReference>
<gene>
    <name evidence="19" type="primary">feoB</name>
    <name evidence="19" type="ORF">DXD79_13375</name>
</gene>
<evidence type="ECO:0000259" key="18">
    <source>
        <dbReference type="PROSITE" id="PS51711"/>
    </source>
</evidence>
<feature type="transmembrane region" description="Helical" evidence="17">
    <location>
        <begin position="516"/>
        <end position="537"/>
    </location>
</feature>
<evidence type="ECO:0000256" key="16">
    <source>
        <dbReference type="PIRSR" id="PIRSR603373-2"/>
    </source>
</evidence>
<feature type="binding site" evidence="16">
    <location>
        <position position="23"/>
    </location>
    <ligand>
        <name>Mg(2+)</name>
        <dbReference type="ChEBI" id="CHEBI:18420"/>
        <label>2</label>
    </ligand>
</feature>
<keyword evidence="11" id="KW-0406">Ion transport</keyword>
<feature type="binding site" evidence="16">
    <location>
        <position position="26"/>
    </location>
    <ligand>
        <name>Mg(2+)</name>
        <dbReference type="ChEBI" id="CHEBI:18420"/>
        <label>2</label>
    </ligand>
</feature>
<evidence type="ECO:0000256" key="14">
    <source>
        <dbReference type="NCBIfam" id="TIGR00437"/>
    </source>
</evidence>
<dbReference type="FunFam" id="3.40.50.300:FF:000426">
    <property type="entry name" value="Ferrous iron transport protein B"/>
    <property type="match status" value="1"/>
</dbReference>
<dbReference type="InterPro" id="IPR027417">
    <property type="entry name" value="P-loop_NTPase"/>
</dbReference>
<dbReference type="GO" id="GO:0005886">
    <property type="term" value="C:plasma membrane"/>
    <property type="evidence" value="ECO:0007669"/>
    <property type="project" value="UniProtKB-SubCell"/>
</dbReference>
<keyword evidence="9 17" id="KW-1133">Transmembrane helix</keyword>
<dbReference type="InterPro" id="IPR011642">
    <property type="entry name" value="Gate_dom"/>
</dbReference>
<sequence>MEKEMTVGFIGNPNCGKTTLFNAFTGANLKVANWPGVTVEKVEGAMQYHNHTYRLVDLPGTYSLTSYTMEEQVSRQYILSDDVDVVVDVADASSLERNLYLTLQLLELGKPVILALNMMDVVEKRGMEIDLHRLPEMLGIPVIPVSAQKRTGLDILLHAIAHHRDQRSTDPLIHHHISLSRSEKHAQYAVVYSDDMENRIDRITLALKRRYPQMENYRWHALKLLEQDQEITEKYPVNLPDILDRSYESDIINQKYDFIEEIIQEVLVNREKQSALTARVDGILLHNLLAIPAFLCIMALVFFLTFTIGDWLKGYLEAFVGWSSDAAASVLASLHTNPMMISLVVDGIMAGVGGILSFLPNIFILFLALAFLEDSGYMSRVAYVMNGIMGRLGLSGRAFIPMVLGFGCTVPALMASRVLEDPKDRYRIMLITPFMSCSARLPIYLLFSELFFPDHAMLVSYCMYLIGIAVAIASAFLLHKMDRKKNEDLLLIELPEYKLPSARTVCIYVWEKVKDYLTKAGTTIFVASIIIWFILNFGPQGYTSDMAASFGAKLGSLLVPLLAPVGLGFWQIVVALIAGISVKEVVVSSFIVLFGIQGTKTAGEMAALNGQLSFIGFGPLNAFCMMLFCLLYIPCAATLATVKKETGSARSMGKTAAFQLLVAWGLTFLVYQTVTLFTGI</sequence>
<evidence type="ECO:0000256" key="5">
    <source>
        <dbReference type="ARBA" id="ARBA00022496"/>
    </source>
</evidence>
<feature type="transmembrane region" description="Helical" evidence="17">
    <location>
        <begin position="614"/>
        <end position="635"/>
    </location>
</feature>
<dbReference type="Proteomes" id="UP000263014">
    <property type="component" value="Unassembled WGS sequence"/>
</dbReference>
<feature type="transmembrane region" description="Helical" evidence="17">
    <location>
        <begin position="392"/>
        <end position="414"/>
    </location>
</feature>
<dbReference type="NCBIfam" id="TIGR00231">
    <property type="entry name" value="small_GTP"/>
    <property type="match status" value="1"/>
</dbReference>
<feature type="transmembrane region" description="Helical" evidence="17">
    <location>
        <begin position="348"/>
        <end position="372"/>
    </location>
</feature>
<keyword evidence="3 17" id="KW-0813">Transport</keyword>
<dbReference type="AlphaFoldDB" id="A0A374P9Y4"/>
<keyword evidence="16" id="KW-0460">Magnesium</keyword>
<dbReference type="PRINTS" id="PR00326">
    <property type="entry name" value="GTP1OBG"/>
</dbReference>
<feature type="binding site" evidence="15">
    <location>
        <begin position="11"/>
        <end position="18"/>
    </location>
    <ligand>
        <name>GTP</name>
        <dbReference type="ChEBI" id="CHEBI:37565"/>
        <label>1</label>
    </ligand>
</feature>
<dbReference type="Gene3D" id="1.10.287.1770">
    <property type="match status" value="1"/>
</dbReference>
<accession>A0A374P9Y4</accession>
<evidence type="ECO:0000256" key="1">
    <source>
        <dbReference type="ARBA" id="ARBA00003926"/>
    </source>
</evidence>
<keyword evidence="7 17" id="KW-0812">Transmembrane</keyword>